<dbReference type="EMBL" id="JBBNAF010000005">
    <property type="protein sequence ID" value="KAK9142156.1"/>
    <property type="molecule type" value="Genomic_DNA"/>
</dbReference>
<name>A0AAP0JY08_9MAGN</name>
<proteinExistence type="predicted"/>
<organism evidence="1 2">
    <name type="scientific">Stephania yunnanensis</name>
    <dbReference type="NCBI Taxonomy" id="152371"/>
    <lineage>
        <taxon>Eukaryota</taxon>
        <taxon>Viridiplantae</taxon>
        <taxon>Streptophyta</taxon>
        <taxon>Embryophyta</taxon>
        <taxon>Tracheophyta</taxon>
        <taxon>Spermatophyta</taxon>
        <taxon>Magnoliopsida</taxon>
        <taxon>Ranunculales</taxon>
        <taxon>Menispermaceae</taxon>
        <taxon>Menispermoideae</taxon>
        <taxon>Cissampelideae</taxon>
        <taxon>Stephania</taxon>
    </lineage>
</organism>
<comment type="caution">
    <text evidence="1">The sequence shown here is derived from an EMBL/GenBank/DDBJ whole genome shotgun (WGS) entry which is preliminary data.</text>
</comment>
<sequence length="154" mass="17246">MRISKSISGIKPRCSYPETYKGLTSRVAFDHSAGLVATCTENYCVQLYSLSDDREVSQVSVCERNYQPNDDTTALERMGRVDEIINDPDYKFEFPTPDDRPGPPIISFSDASFGYPGGPILFKNLNFGIDLDSRIANTETKVEAHHWIGRCVVT</sequence>
<gene>
    <name evidence="1" type="ORF">Syun_011556</name>
</gene>
<dbReference type="AlphaFoldDB" id="A0AAP0JY08"/>
<dbReference type="Proteomes" id="UP001420932">
    <property type="component" value="Unassembled WGS sequence"/>
</dbReference>
<dbReference type="PANTHER" id="PTHR45176">
    <property type="entry name" value="TRANSDUCIN FAMILY PROTEIN / WD-40 REPEAT FAMILY PROTEIN-RELATED"/>
    <property type="match status" value="1"/>
</dbReference>
<dbReference type="PANTHER" id="PTHR45176:SF1">
    <property type="entry name" value="TRANSDUCIN FAMILY PROTEIN _ WD-40 REPEAT FAMILY PROTEIN-RELATED"/>
    <property type="match status" value="1"/>
</dbReference>
<keyword evidence="2" id="KW-1185">Reference proteome</keyword>
<evidence type="ECO:0000313" key="1">
    <source>
        <dbReference type="EMBL" id="KAK9142156.1"/>
    </source>
</evidence>
<evidence type="ECO:0000313" key="2">
    <source>
        <dbReference type="Proteomes" id="UP001420932"/>
    </source>
</evidence>
<protein>
    <submittedName>
        <fullName evidence="1">Uncharacterized protein</fullName>
    </submittedName>
</protein>
<reference evidence="1 2" key="1">
    <citation type="submission" date="2024-01" db="EMBL/GenBank/DDBJ databases">
        <title>Genome assemblies of Stephania.</title>
        <authorList>
            <person name="Yang L."/>
        </authorList>
    </citation>
    <scope>NUCLEOTIDE SEQUENCE [LARGE SCALE GENOMIC DNA]</scope>
    <source>
        <strain evidence="1">YNDBR</strain>
        <tissue evidence="1">Leaf</tissue>
    </source>
</reference>
<accession>A0AAP0JY08</accession>